<dbReference type="AlphaFoldDB" id="A0A916WEK2"/>
<gene>
    <name evidence="3" type="ORF">GCM10011491_20170</name>
</gene>
<evidence type="ECO:0000256" key="2">
    <source>
        <dbReference type="SAM" id="Phobius"/>
    </source>
</evidence>
<proteinExistence type="predicted"/>
<keyword evidence="1" id="KW-0175">Coiled coil</keyword>
<dbReference type="RefSeq" id="WP_188824055.1">
    <property type="nucleotide sequence ID" value="NZ_BMHH01000007.1"/>
</dbReference>
<reference evidence="3" key="1">
    <citation type="journal article" date="2014" name="Int. J. Syst. Evol. Microbiol.">
        <title>Complete genome sequence of Corynebacterium casei LMG S-19264T (=DSM 44701T), isolated from a smear-ripened cheese.</title>
        <authorList>
            <consortium name="US DOE Joint Genome Institute (JGI-PGF)"/>
            <person name="Walter F."/>
            <person name="Albersmeier A."/>
            <person name="Kalinowski J."/>
            <person name="Ruckert C."/>
        </authorList>
    </citation>
    <scope>NUCLEOTIDE SEQUENCE</scope>
    <source>
        <strain evidence="3">CGMCC 1.15082</strain>
    </source>
</reference>
<dbReference type="Gene3D" id="3.90.20.10">
    <property type="match status" value="1"/>
</dbReference>
<accession>A0A916WEK2</accession>
<keyword evidence="2" id="KW-0472">Membrane</keyword>
<sequence length="181" mass="19998">MVVKREHFTQSVKAGTLPDDGASVISSTMSEVDAKIVASEARTDTKFAQVMGELRLINQRFDHVEKRLDHVDQRIDQVEERVEQRLARVETALSPIRLNIWLASATTIGLVIALLSWGTSMFGTGLDTQTIADQASKNAMQQVQPRLGDMEARLGNLEKQVGEVLTTLQTMKKEQPAPAAQ</sequence>
<evidence type="ECO:0008006" key="5">
    <source>
        <dbReference type="Google" id="ProtNLM"/>
    </source>
</evidence>
<comment type="caution">
    <text evidence="3">The sequence shown here is derived from an EMBL/GenBank/DDBJ whole genome shotgun (WGS) entry which is preliminary data.</text>
</comment>
<organism evidence="3 4">
    <name type="scientific">Brucella endophytica</name>
    <dbReference type="NCBI Taxonomy" id="1963359"/>
    <lineage>
        <taxon>Bacteria</taxon>
        <taxon>Pseudomonadati</taxon>
        <taxon>Pseudomonadota</taxon>
        <taxon>Alphaproteobacteria</taxon>
        <taxon>Hyphomicrobiales</taxon>
        <taxon>Brucellaceae</taxon>
        <taxon>Brucella/Ochrobactrum group</taxon>
        <taxon>Brucella</taxon>
    </lineage>
</organism>
<dbReference type="EMBL" id="BMHH01000007">
    <property type="protein sequence ID" value="GGA92128.1"/>
    <property type="molecule type" value="Genomic_DNA"/>
</dbReference>
<keyword evidence="2" id="KW-0812">Transmembrane</keyword>
<name>A0A916WEK2_9HYPH</name>
<keyword evidence="4" id="KW-1185">Reference proteome</keyword>
<evidence type="ECO:0000313" key="3">
    <source>
        <dbReference type="EMBL" id="GGA92128.1"/>
    </source>
</evidence>
<reference evidence="3" key="2">
    <citation type="submission" date="2020-09" db="EMBL/GenBank/DDBJ databases">
        <authorList>
            <person name="Sun Q."/>
            <person name="Zhou Y."/>
        </authorList>
    </citation>
    <scope>NUCLEOTIDE SEQUENCE</scope>
    <source>
        <strain evidence="3">CGMCC 1.15082</strain>
    </source>
</reference>
<evidence type="ECO:0000313" key="4">
    <source>
        <dbReference type="Proteomes" id="UP000646478"/>
    </source>
</evidence>
<feature type="transmembrane region" description="Helical" evidence="2">
    <location>
        <begin position="98"/>
        <end position="117"/>
    </location>
</feature>
<protein>
    <recommendedName>
        <fullName evidence="5">DUF1515 domain-containing protein</fullName>
    </recommendedName>
</protein>
<feature type="coiled-coil region" evidence="1">
    <location>
        <begin position="61"/>
        <end position="88"/>
    </location>
</feature>
<evidence type="ECO:0000256" key="1">
    <source>
        <dbReference type="SAM" id="Coils"/>
    </source>
</evidence>
<keyword evidence="2" id="KW-1133">Transmembrane helix</keyword>
<dbReference type="Proteomes" id="UP000646478">
    <property type="component" value="Unassembled WGS sequence"/>
</dbReference>